<dbReference type="InterPro" id="IPR009057">
    <property type="entry name" value="Homeodomain-like_sf"/>
</dbReference>
<organism evidence="6">
    <name type="scientific">Timspurckia oligopyrenoides</name>
    <dbReference type="NCBI Taxonomy" id="708627"/>
    <lineage>
        <taxon>Eukaryota</taxon>
        <taxon>Rhodophyta</taxon>
        <taxon>Bangiophyceae</taxon>
        <taxon>Porphyridiales</taxon>
        <taxon>Porphyridiaceae</taxon>
        <taxon>Timspurckia</taxon>
    </lineage>
</organism>
<dbReference type="InterPro" id="IPR050560">
    <property type="entry name" value="MYB_TF"/>
</dbReference>
<dbReference type="GO" id="GO:0000978">
    <property type="term" value="F:RNA polymerase II cis-regulatory region sequence-specific DNA binding"/>
    <property type="evidence" value="ECO:0007669"/>
    <property type="project" value="TreeGrafter"/>
</dbReference>
<name>A0A7S0ZEF3_9RHOD</name>
<dbReference type="InterPro" id="IPR017930">
    <property type="entry name" value="Myb_dom"/>
</dbReference>
<feature type="compositionally biased region" description="Polar residues" evidence="3">
    <location>
        <begin position="63"/>
        <end position="83"/>
    </location>
</feature>
<reference evidence="6" key="1">
    <citation type="submission" date="2021-01" db="EMBL/GenBank/DDBJ databases">
        <authorList>
            <person name="Corre E."/>
            <person name="Pelletier E."/>
            <person name="Niang G."/>
            <person name="Scheremetjew M."/>
            <person name="Finn R."/>
            <person name="Kale V."/>
            <person name="Holt S."/>
            <person name="Cochrane G."/>
            <person name="Meng A."/>
            <person name="Brown T."/>
            <person name="Cohen L."/>
        </authorList>
    </citation>
    <scope>NUCLEOTIDE SEQUENCE</scope>
    <source>
        <strain evidence="6">CCMP3278</strain>
    </source>
</reference>
<keyword evidence="2" id="KW-0238">DNA-binding</keyword>
<feature type="domain" description="Myb-like" evidence="4">
    <location>
        <begin position="354"/>
        <end position="404"/>
    </location>
</feature>
<sequence>MECAIVNKAQNIECESSSAQKKSIVPSIQSCSSDIKVNLDKKNGCLKGIQKPNQKSAKARVAQRSTKVPSVIQASASGGTETTSFQMDENQAIPLGGRKRRTQSVNGALNLLSFASAEHQQILAQTELRRLENEKLESSSAQKMLHSSTSVIAEREPFQPGPWVTQYPNHSGYPPPHFNQQSIHSACKSQPRMCGNDFVGASSSRNNVGLHHAAYGAQNVPFEYYFPANTAMAMTSTFSSPIASESAGTGSDYPRSWLQSHQRHEVGVSTTAVPSSIENMPHSDPIQPKGALSTHSTEHKDGESKVKGPWRPEEDRLLSSLVEKYGAKGWTVIASRIPGRTGKQARERWLNQLNPDLAKRTWTKEEDMIIMEMHARMGNRWSEIAKALKGRTDNSVKNRFNTTIRRQISEYTSMVRNNPADLQAVKAAVLAPAPAQSPSSSRPASKP</sequence>
<accession>A0A7S0ZEF3</accession>
<evidence type="ECO:0000313" key="6">
    <source>
        <dbReference type="EMBL" id="CAD8819188.1"/>
    </source>
</evidence>
<proteinExistence type="predicted"/>
<dbReference type="GO" id="GO:0005634">
    <property type="term" value="C:nucleus"/>
    <property type="evidence" value="ECO:0007669"/>
    <property type="project" value="TreeGrafter"/>
</dbReference>
<feature type="domain" description="HTH myb-type" evidence="5">
    <location>
        <begin position="359"/>
        <end position="408"/>
    </location>
</feature>
<dbReference type="FunFam" id="1.10.10.60:FF:000010">
    <property type="entry name" value="Transcriptional activator Myb isoform A"/>
    <property type="match status" value="1"/>
</dbReference>
<feature type="region of interest" description="Disordered" evidence="3">
    <location>
        <begin position="272"/>
        <end position="312"/>
    </location>
</feature>
<dbReference type="InterPro" id="IPR001005">
    <property type="entry name" value="SANT/Myb"/>
</dbReference>
<feature type="domain" description="HTH myb-type" evidence="5">
    <location>
        <begin position="302"/>
        <end position="357"/>
    </location>
</feature>
<dbReference type="SMART" id="SM00717">
    <property type="entry name" value="SANT"/>
    <property type="match status" value="2"/>
</dbReference>
<evidence type="ECO:0000259" key="4">
    <source>
        <dbReference type="PROSITE" id="PS50090"/>
    </source>
</evidence>
<dbReference type="PANTHER" id="PTHR45614:SF274">
    <property type="entry name" value="MYB-LIKE DNA-BINDING PROTEIN"/>
    <property type="match status" value="1"/>
</dbReference>
<feature type="compositionally biased region" description="Basic and acidic residues" evidence="3">
    <location>
        <begin position="296"/>
        <end position="312"/>
    </location>
</feature>
<dbReference type="CDD" id="cd00167">
    <property type="entry name" value="SANT"/>
    <property type="match status" value="2"/>
</dbReference>
<gene>
    <name evidence="6" type="ORF">TOLI1172_LOCUS3577</name>
</gene>
<dbReference type="GO" id="GO:0000981">
    <property type="term" value="F:DNA-binding transcription factor activity, RNA polymerase II-specific"/>
    <property type="evidence" value="ECO:0007669"/>
    <property type="project" value="TreeGrafter"/>
</dbReference>
<evidence type="ECO:0000259" key="5">
    <source>
        <dbReference type="PROSITE" id="PS51294"/>
    </source>
</evidence>
<evidence type="ECO:0000256" key="2">
    <source>
        <dbReference type="ARBA" id="ARBA00023125"/>
    </source>
</evidence>
<dbReference type="PROSITE" id="PS50090">
    <property type="entry name" value="MYB_LIKE"/>
    <property type="match status" value="2"/>
</dbReference>
<feature type="region of interest" description="Disordered" evidence="3">
    <location>
        <begin position="59"/>
        <end position="83"/>
    </location>
</feature>
<keyword evidence="1" id="KW-0677">Repeat</keyword>
<dbReference type="Gene3D" id="1.10.10.60">
    <property type="entry name" value="Homeodomain-like"/>
    <property type="match status" value="2"/>
</dbReference>
<dbReference type="SUPFAM" id="SSF46689">
    <property type="entry name" value="Homeodomain-like"/>
    <property type="match status" value="1"/>
</dbReference>
<evidence type="ECO:0000256" key="3">
    <source>
        <dbReference type="SAM" id="MobiDB-lite"/>
    </source>
</evidence>
<dbReference type="PANTHER" id="PTHR45614">
    <property type="entry name" value="MYB PROTEIN-RELATED"/>
    <property type="match status" value="1"/>
</dbReference>
<feature type="domain" description="Myb-like" evidence="4">
    <location>
        <begin position="302"/>
        <end position="353"/>
    </location>
</feature>
<dbReference type="PROSITE" id="PS51294">
    <property type="entry name" value="HTH_MYB"/>
    <property type="match status" value="2"/>
</dbReference>
<protein>
    <submittedName>
        <fullName evidence="6">Uncharacterized protein</fullName>
    </submittedName>
</protein>
<dbReference type="AlphaFoldDB" id="A0A7S0ZEF3"/>
<dbReference type="Pfam" id="PF00249">
    <property type="entry name" value="Myb_DNA-binding"/>
    <property type="match status" value="2"/>
</dbReference>
<evidence type="ECO:0000256" key="1">
    <source>
        <dbReference type="ARBA" id="ARBA00022737"/>
    </source>
</evidence>
<dbReference type="EMBL" id="HBFP01005031">
    <property type="protein sequence ID" value="CAD8819188.1"/>
    <property type="molecule type" value="Transcribed_RNA"/>
</dbReference>